<feature type="compositionally biased region" description="Polar residues" evidence="1">
    <location>
        <begin position="110"/>
        <end position="125"/>
    </location>
</feature>
<dbReference type="GO" id="GO:0005886">
    <property type="term" value="C:plasma membrane"/>
    <property type="evidence" value="ECO:0007669"/>
    <property type="project" value="TreeGrafter"/>
</dbReference>
<protein>
    <submittedName>
        <fullName evidence="2">Uncharacterized protein</fullName>
    </submittedName>
</protein>
<dbReference type="GO" id="GO:0009506">
    <property type="term" value="C:plasmodesma"/>
    <property type="evidence" value="ECO:0007669"/>
    <property type="project" value="TreeGrafter"/>
</dbReference>
<sequence>MLGQIIDPHIQGKIAPQCFTKFAETAEKCVADHSIDRPSMGDVLWNLEFALQLQECAEENSSLTEGTSSNASPLVPRLHSDEPPTDTTTTTSTTMSMTGRSITSTESDDLTPSSVFSQLMNPGGR</sequence>
<dbReference type="AlphaFoldDB" id="A0A0A9E401"/>
<feature type="compositionally biased region" description="Low complexity" evidence="1">
    <location>
        <begin position="85"/>
        <end position="105"/>
    </location>
</feature>
<feature type="region of interest" description="Disordered" evidence="1">
    <location>
        <begin position="57"/>
        <end position="125"/>
    </location>
</feature>
<dbReference type="InterPro" id="IPR045272">
    <property type="entry name" value="ANXUR1/2-like"/>
</dbReference>
<proteinExistence type="predicted"/>
<accession>A0A0A9E401</accession>
<dbReference type="Gene3D" id="1.10.510.10">
    <property type="entry name" value="Transferase(Phosphotransferase) domain 1"/>
    <property type="match status" value="1"/>
</dbReference>
<evidence type="ECO:0000313" key="2">
    <source>
        <dbReference type="EMBL" id="JAD90702.1"/>
    </source>
</evidence>
<reference evidence="2" key="2">
    <citation type="journal article" date="2015" name="Data Brief">
        <title>Shoot transcriptome of the giant reed, Arundo donax.</title>
        <authorList>
            <person name="Barrero R.A."/>
            <person name="Guerrero F.D."/>
            <person name="Moolhuijzen P."/>
            <person name="Goolsby J.A."/>
            <person name="Tidwell J."/>
            <person name="Bellgard S.E."/>
            <person name="Bellgard M.I."/>
        </authorList>
    </citation>
    <scope>NUCLEOTIDE SEQUENCE</scope>
    <source>
        <tissue evidence="2">Shoot tissue taken approximately 20 cm above the soil surface</tissue>
    </source>
</reference>
<name>A0A0A9E401_ARUDO</name>
<organism evidence="2">
    <name type="scientific">Arundo donax</name>
    <name type="common">Giant reed</name>
    <name type="synonym">Donax arundinaceus</name>
    <dbReference type="NCBI Taxonomy" id="35708"/>
    <lineage>
        <taxon>Eukaryota</taxon>
        <taxon>Viridiplantae</taxon>
        <taxon>Streptophyta</taxon>
        <taxon>Embryophyta</taxon>
        <taxon>Tracheophyta</taxon>
        <taxon>Spermatophyta</taxon>
        <taxon>Magnoliopsida</taxon>
        <taxon>Liliopsida</taxon>
        <taxon>Poales</taxon>
        <taxon>Poaceae</taxon>
        <taxon>PACMAD clade</taxon>
        <taxon>Arundinoideae</taxon>
        <taxon>Arundineae</taxon>
        <taxon>Arundo</taxon>
    </lineage>
</organism>
<feature type="compositionally biased region" description="Polar residues" evidence="1">
    <location>
        <begin position="59"/>
        <end position="72"/>
    </location>
</feature>
<dbReference type="PANTHER" id="PTHR27003">
    <property type="entry name" value="OS07G0166700 PROTEIN"/>
    <property type="match status" value="1"/>
</dbReference>
<evidence type="ECO:0000256" key="1">
    <source>
        <dbReference type="SAM" id="MobiDB-lite"/>
    </source>
</evidence>
<dbReference type="PANTHER" id="PTHR27003:SF460">
    <property type="entry name" value="RECEPTOR-LIKE PROTEIN KINASE FERONIA"/>
    <property type="match status" value="1"/>
</dbReference>
<reference evidence="2" key="1">
    <citation type="submission" date="2014-09" db="EMBL/GenBank/DDBJ databases">
        <authorList>
            <person name="Magalhaes I.L.F."/>
            <person name="Oliveira U."/>
            <person name="Santos F.R."/>
            <person name="Vidigal T.H.D.A."/>
            <person name="Brescovit A.D."/>
            <person name="Santos A.J."/>
        </authorList>
    </citation>
    <scope>NUCLEOTIDE SEQUENCE</scope>
    <source>
        <tissue evidence="2">Shoot tissue taken approximately 20 cm above the soil surface</tissue>
    </source>
</reference>
<dbReference type="GO" id="GO:0004714">
    <property type="term" value="F:transmembrane receptor protein tyrosine kinase activity"/>
    <property type="evidence" value="ECO:0007669"/>
    <property type="project" value="InterPro"/>
</dbReference>
<dbReference type="EMBL" id="GBRH01207193">
    <property type="protein sequence ID" value="JAD90702.1"/>
    <property type="molecule type" value="Transcribed_RNA"/>
</dbReference>